<organism evidence="2 3">
    <name type="scientific">Francisella noatunensis</name>
    <dbReference type="NCBI Taxonomy" id="657445"/>
    <lineage>
        <taxon>Bacteria</taxon>
        <taxon>Pseudomonadati</taxon>
        <taxon>Pseudomonadota</taxon>
        <taxon>Gammaproteobacteria</taxon>
        <taxon>Thiotrichales</taxon>
        <taxon>Francisellaceae</taxon>
        <taxon>Francisella</taxon>
    </lineage>
</organism>
<dbReference type="GeneID" id="93255872"/>
<keyword evidence="3" id="KW-1185">Reference proteome</keyword>
<gene>
    <name evidence="2" type="ORF">IB647_04810</name>
</gene>
<dbReference type="AlphaFoldDB" id="A0A9Q2KWZ8"/>
<dbReference type="Pfam" id="PF06291">
    <property type="entry name" value="Lambda_Bor"/>
    <property type="match status" value="1"/>
</dbReference>
<reference evidence="2 3" key="1">
    <citation type="submission" date="2020-09" db="EMBL/GenBank/DDBJ databases">
        <title>Development of specific Francisella tularensis PCR assay based on in-depth characterization of family Francisellaceae.</title>
        <authorList>
            <person name="Ohrman C."/>
            <person name="Sahl J."/>
            <person name="Sjodin A."/>
            <person name="Uneklint I."/>
            <person name="Ballard R."/>
            <person name="Karlsson L."/>
            <person name="Mcdonough R."/>
            <person name="Sundell D."/>
            <person name="Soria K."/>
            <person name="Brindeflk B."/>
            <person name="Vallesi A."/>
            <person name="Ramirez-Paredes J.G."/>
            <person name="Colquhoun D."/>
            <person name="Myrtennas K."/>
            <person name="Birdsell D."/>
            <person name="Johansson A."/>
            <person name="Wagner D."/>
            <person name="Forsman M."/>
        </authorList>
    </citation>
    <scope>NUCLEOTIDE SEQUENCE [LARGE SCALE GENOMIC DNA]</scope>
    <source>
        <strain evidence="2 3">FSC1140</strain>
    </source>
</reference>
<evidence type="ECO:0008006" key="4">
    <source>
        <dbReference type="Google" id="ProtNLM"/>
    </source>
</evidence>
<dbReference type="InterPro" id="IPR010438">
    <property type="entry name" value="Lambda_Bor"/>
</dbReference>
<evidence type="ECO:0000313" key="3">
    <source>
        <dbReference type="Proteomes" id="UP000701999"/>
    </source>
</evidence>
<accession>A0A9Q2KWZ8</accession>
<feature type="chain" id="PRO_5040483646" description="Bor protein" evidence="1">
    <location>
        <begin position="26"/>
        <end position="106"/>
    </location>
</feature>
<dbReference type="RefSeq" id="WP_159184937.1">
    <property type="nucleotide sequence ID" value="NZ_JACVJL010000155.1"/>
</dbReference>
<dbReference type="EMBL" id="JACVKN010000111">
    <property type="protein sequence ID" value="MBK2065035.1"/>
    <property type="molecule type" value="Genomic_DNA"/>
</dbReference>
<keyword evidence="1" id="KW-0732">Signal</keyword>
<proteinExistence type="predicted"/>
<evidence type="ECO:0000256" key="1">
    <source>
        <dbReference type="SAM" id="SignalP"/>
    </source>
</evidence>
<dbReference type="PROSITE" id="PS51257">
    <property type="entry name" value="PROKAR_LIPOPROTEIN"/>
    <property type="match status" value="1"/>
</dbReference>
<evidence type="ECO:0000313" key="2">
    <source>
        <dbReference type="EMBL" id="MBK2065035.1"/>
    </source>
</evidence>
<feature type="signal peptide" evidence="1">
    <location>
        <begin position="1"/>
        <end position="25"/>
    </location>
</feature>
<protein>
    <recommendedName>
        <fullName evidence="4">Bor protein</fullName>
    </recommendedName>
</protein>
<dbReference type="Proteomes" id="UP000701999">
    <property type="component" value="Unassembled WGS sequence"/>
</dbReference>
<comment type="caution">
    <text evidence="2">The sequence shown here is derived from an EMBL/GenBank/DDBJ whole genome shotgun (WGS) entry which is preliminary data.</text>
</comment>
<sequence length="106" mass="11743">MKYHILKYTQIFLVGFSFFILCSCADQSVTFKNIPADKQPIIGKVSNIYILGGLGQTSEVVPADICGGHQEKVAKVTFTKPFIWDGLISLITLGIITPRHTYVYCA</sequence>
<name>A0A9Q2KWZ8_9GAMM</name>